<name>A0A5E6ZJP8_PSEFL</name>
<accession>A0A5E6ZJP8</accession>
<sequence>MFTRMPRAPSRFTSSSNGLRMAASVASRARFGPLAQPVPIIAMPISLITVRTSAKSTLIMPGRLMMSEIPRTAPASTSSALANADSRLASLPRMVSSFSFGIVINESTLSDSRRIPSSAICMRLRPSNGNGRVTTATVRMPISLATSAMIGAAPVPVPPPMPVVMNTMLVPCNTSAMRSRSSRAA</sequence>
<proteinExistence type="predicted"/>
<evidence type="ECO:0000313" key="1">
    <source>
        <dbReference type="EMBL" id="VVN64393.1"/>
    </source>
</evidence>
<dbReference type="EMBL" id="CABVHO010000105">
    <property type="protein sequence ID" value="VVN64393.1"/>
    <property type="molecule type" value="Genomic_DNA"/>
</dbReference>
<protein>
    <submittedName>
        <fullName evidence="1">Uncharacterized protein</fullName>
    </submittedName>
</protein>
<evidence type="ECO:0000313" key="2">
    <source>
        <dbReference type="Proteomes" id="UP000326437"/>
    </source>
</evidence>
<dbReference type="AlphaFoldDB" id="A0A5E6ZJP8"/>
<gene>
    <name evidence="1" type="ORF">PS685_04616</name>
</gene>
<organism evidence="1 2">
    <name type="scientific">Pseudomonas fluorescens</name>
    <dbReference type="NCBI Taxonomy" id="294"/>
    <lineage>
        <taxon>Bacteria</taxon>
        <taxon>Pseudomonadati</taxon>
        <taxon>Pseudomonadota</taxon>
        <taxon>Gammaproteobacteria</taxon>
        <taxon>Pseudomonadales</taxon>
        <taxon>Pseudomonadaceae</taxon>
        <taxon>Pseudomonas</taxon>
    </lineage>
</organism>
<dbReference type="Proteomes" id="UP000326437">
    <property type="component" value="Unassembled WGS sequence"/>
</dbReference>
<reference evidence="1 2" key="1">
    <citation type="submission" date="2019-09" db="EMBL/GenBank/DDBJ databases">
        <authorList>
            <person name="Chandra G."/>
            <person name="Truman W A."/>
        </authorList>
    </citation>
    <scope>NUCLEOTIDE SEQUENCE [LARGE SCALE GENOMIC DNA]</scope>
    <source>
        <strain evidence="1">PS685</strain>
    </source>
</reference>